<keyword evidence="4 5" id="KW-0269">Exonuclease</keyword>
<keyword evidence="3" id="KW-0378">Hydrolase</keyword>
<dbReference type="EMBL" id="EU255577">
    <property type="protein sequence ID" value="ABY47837.1"/>
    <property type="molecule type" value="Genomic_DNA"/>
</dbReference>
<dbReference type="Pfam" id="PF01771">
    <property type="entry name" value="Viral_alk_exo"/>
    <property type="match status" value="1"/>
</dbReference>
<dbReference type="KEGG" id="vg:10973830"/>
<organism evidence="5 6">
    <name type="scientific">Helicoverpa armigera granulovirus</name>
    <dbReference type="NCBI Taxonomy" id="489830"/>
    <lineage>
        <taxon>Viruses</taxon>
        <taxon>Viruses incertae sedis</taxon>
        <taxon>Naldaviricetes</taxon>
        <taxon>Lefavirales</taxon>
        <taxon>Baculoviridae</taxon>
        <taxon>Betabaculovirus</taxon>
        <taxon>Betabaculovirus helarmigerae</taxon>
    </lineage>
</organism>
<dbReference type="PROSITE" id="PS50143">
    <property type="entry name" value="BIR_REPEAT_2"/>
    <property type="match status" value="1"/>
</dbReference>
<accession>A9YMY8</accession>
<dbReference type="Proteomes" id="UP000203266">
    <property type="component" value="Segment"/>
</dbReference>
<reference evidence="5 6" key="1">
    <citation type="journal article" date="2008" name="Virus Genes">
        <title>Genomic sequence analysis of a granulovirus isolated from the Old World bollworm, Helicoverpa armigera.</title>
        <authorList>
            <person name="Harrison R.L."/>
            <person name="Popham H.J."/>
        </authorList>
    </citation>
    <scope>NUCLEOTIDE SEQUENCE [LARGE SCALE GENOMIC DNA]</scope>
</reference>
<dbReference type="SUPFAM" id="SSF52980">
    <property type="entry name" value="Restriction endonuclease-like"/>
    <property type="match status" value="1"/>
</dbReference>
<dbReference type="GO" id="GO:0004527">
    <property type="term" value="F:exonuclease activity"/>
    <property type="evidence" value="ECO:0007669"/>
    <property type="project" value="UniProtKB-KW"/>
</dbReference>
<dbReference type="GO" id="GO:0004519">
    <property type="term" value="F:endonuclease activity"/>
    <property type="evidence" value="ECO:0007669"/>
    <property type="project" value="UniProtKB-KW"/>
</dbReference>
<keyword evidence="2" id="KW-0255">Endonuclease</keyword>
<dbReference type="RefSeq" id="YP_001649128.1">
    <property type="nucleotide sequence ID" value="NC_010240.1"/>
</dbReference>
<dbReference type="Gene3D" id="3.90.320.10">
    <property type="match status" value="1"/>
</dbReference>
<dbReference type="InterPro" id="IPR051703">
    <property type="entry name" value="NF-kappa-B_Signaling_Reg"/>
</dbReference>
<keyword evidence="6" id="KW-1185">Reference proteome</keyword>
<dbReference type="InterPro" id="IPR011604">
    <property type="entry name" value="PDDEXK-like_dom_sf"/>
</dbReference>
<dbReference type="InterPro" id="IPR001370">
    <property type="entry name" value="BIR_rpt"/>
</dbReference>
<keyword evidence="1" id="KW-0540">Nuclease</keyword>
<dbReference type="InterPro" id="IPR011335">
    <property type="entry name" value="Restrct_endonuc-II-like"/>
</dbReference>
<evidence type="ECO:0000256" key="2">
    <source>
        <dbReference type="ARBA" id="ARBA00022759"/>
    </source>
</evidence>
<evidence type="ECO:0000313" key="5">
    <source>
        <dbReference type="EMBL" id="ABY47837.1"/>
    </source>
</evidence>
<evidence type="ECO:0000256" key="1">
    <source>
        <dbReference type="ARBA" id="ARBA00022722"/>
    </source>
</evidence>
<dbReference type="OrthoDB" id="9306at10239"/>
<dbReference type="PANTHER" id="PTHR46609:SF8">
    <property type="entry name" value="YQAJ VIRAL RECOMBINASE DOMAIN-CONTAINING PROTEIN"/>
    <property type="match status" value="1"/>
</dbReference>
<dbReference type="InterPro" id="IPR034720">
    <property type="entry name" value="Viral_alk_exo"/>
</dbReference>
<dbReference type="Gene3D" id="1.10.1170.10">
    <property type="entry name" value="Inhibitor Of Apoptosis Protein (2mihbC-IAP-1), Chain A"/>
    <property type="match status" value="1"/>
</dbReference>
<dbReference type="PANTHER" id="PTHR46609">
    <property type="entry name" value="EXONUCLEASE, PHAGE-TYPE/RECB, C-TERMINAL DOMAIN-CONTAINING PROTEIN"/>
    <property type="match status" value="1"/>
</dbReference>
<protein>
    <submittedName>
        <fullName evidence="5">Alkaline exonuclease</fullName>
    </submittedName>
</protein>
<evidence type="ECO:0000256" key="4">
    <source>
        <dbReference type="ARBA" id="ARBA00022839"/>
    </source>
</evidence>
<dbReference type="SMART" id="SM00238">
    <property type="entry name" value="BIR"/>
    <property type="match status" value="1"/>
</dbReference>
<name>A9YMY8_9BBAC</name>
<sequence>MEQTRHTERVITMRFQNYPTYKYKRVSRDNSSVFLGTAYAMDDSSNNAQSNLAMNEYEQQLCDKYSYSNYVARLQPGHVNTREEIFALERATRGQSNNALWGVLRLNRKTASNRNGCSSFVSDKNEAIRYGNEQETVVKKNQLLMRTIIEKIEEKLSCDITETVLDCGMFISPIGLYSASPDAYFVNEQGQIIVLEIKCPYTYKDTNLESIRRNLNNNKARYRIKHTAFTINKQGPIEVRVEKKNDHYRQLQSQMYVTGAVLGVYLVKIGDTEEVHFVERDEEMINDYANNEKSDLKEILSENAKHMEFVMERNRLFSFYSLPNVKNENIKKLARDGFYYWNGCVKCHFCQKHVELENDVDNILAQHVCNSKHGNVRYADIKHRKYLTLQSRINSFIPLNIDTTLALELAKLNVFVADDNNLKYYCCATTISDDKINQECIKATVINCPHSVDCDRY</sequence>
<dbReference type="SUPFAM" id="SSF57924">
    <property type="entry name" value="Inhibitor of apoptosis (IAP) repeat"/>
    <property type="match status" value="1"/>
</dbReference>
<evidence type="ECO:0000313" key="6">
    <source>
        <dbReference type="Proteomes" id="UP000203266"/>
    </source>
</evidence>
<proteinExistence type="predicted"/>
<dbReference type="Pfam" id="PF00653">
    <property type="entry name" value="BIR"/>
    <property type="match status" value="1"/>
</dbReference>
<evidence type="ECO:0000256" key="3">
    <source>
        <dbReference type="ARBA" id="ARBA00022801"/>
    </source>
</evidence>
<dbReference type="GeneID" id="10973830"/>